<keyword evidence="2" id="KW-1133">Transmembrane helix</keyword>
<name>A0A6M4RGM9_9ECHN</name>
<dbReference type="AlphaFoldDB" id="A0A6M4RGM9"/>
<geneLocation type="mitochondrion" evidence="3"/>
<accession>A0A6M4RGM9</accession>
<evidence type="ECO:0000256" key="2">
    <source>
        <dbReference type="SAM" id="Phobius"/>
    </source>
</evidence>
<dbReference type="EMBL" id="MN128376">
    <property type="protein sequence ID" value="QJS34726.1"/>
    <property type="molecule type" value="Genomic_DNA"/>
</dbReference>
<keyword evidence="2" id="KW-0812">Transmembrane</keyword>
<sequence length="59" mass="7262">MPQLDLLWFLLNFLLAWSLVIFFSFSLLKQNWFSYDSTDNSEEVNNNNKNEQTQQEWQW</sequence>
<keyword evidence="2" id="KW-0472">Membrane</keyword>
<evidence type="ECO:0000313" key="3">
    <source>
        <dbReference type="EMBL" id="QJS34726.1"/>
    </source>
</evidence>
<feature type="region of interest" description="Disordered" evidence="1">
    <location>
        <begin position="38"/>
        <end position="59"/>
    </location>
</feature>
<proteinExistence type="predicted"/>
<feature type="compositionally biased region" description="Low complexity" evidence="1">
    <location>
        <begin position="43"/>
        <end position="59"/>
    </location>
</feature>
<gene>
    <name evidence="3" type="primary">atp8</name>
</gene>
<keyword evidence="3" id="KW-0496">Mitochondrion</keyword>
<protein>
    <submittedName>
        <fullName evidence="3">ATP synthase F0 subunit 8</fullName>
    </submittedName>
</protein>
<feature type="transmembrane region" description="Helical" evidence="2">
    <location>
        <begin position="6"/>
        <end position="28"/>
    </location>
</feature>
<evidence type="ECO:0000256" key="1">
    <source>
        <dbReference type="SAM" id="MobiDB-lite"/>
    </source>
</evidence>
<organism evidence="3">
    <name type="scientific">Stichopus horrens</name>
    <name type="common">warty sea cucumber</name>
    <dbReference type="NCBI Taxonomy" id="566292"/>
    <lineage>
        <taxon>Eukaryota</taxon>
        <taxon>Metazoa</taxon>
        <taxon>Echinodermata</taxon>
        <taxon>Eleutherozoa</taxon>
        <taxon>Echinozoa</taxon>
        <taxon>Holothuroidea</taxon>
        <taxon>Aspidochirotacea</taxon>
        <taxon>Aspidochirotida</taxon>
        <taxon>Stichopodidae</taxon>
        <taxon>Stichopus</taxon>
    </lineage>
</organism>
<reference evidence="3" key="1">
    <citation type="journal article" date="2019" name="Mitochondrial DNA Part B Resour">
        <title>The complete mitochondrial genome sequence of Stichopus variegatus (Echinodermata: Holothuroidea) and phylogenetic studies of Echinodermata.</title>
        <authorList>
            <person name="Yang Q."/>
            <person name="Lin Q."/>
            <person name="Wu J."/>
            <person name="Yang F."/>
            <person name="Ge H."/>
            <person name="Qiu D."/>
            <person name="Li Z."/>
            <person name="Lu Z."/>
            <person name="Li S."/>
            <person name="Zhou C."/>
        </authorList>
    </citation>
    <scope>NUCLEOTIDE SEQUENCE</scope>
</reference>